<name>A0ABD6EDL0_9BILA</name>
<accession>A0ABD6EDL0</accession>
<keyword evidence="3" id="KW-1185">Reference proteome</keyword>
<organism evidence="2 3">
    <name type="scientific">Gnathostoma spinigerum</name>
    <dbReference type="NCBI Taxonomy" id="75299"/>
    <lineage>
        <taxon>Eukaryota</taxon>
        <taxon>Metazoa</taxon>
        <taxon>Ecdysozoa</taxon>
        <taxon>Nematoda</taxon>
        <taxon>Chromadorea</taxon>
        <taxon>Rhabditida</taxon>
        <taxon>Spirurina</taxon>
        <taxon>Gnathostomatomorpha</taxon>
        <taxon>Gnathostomatoidea</taxon>
        <taxon>Gnathostomatidae</taxon>
        <taxon>Gnathostoma</taxon>
    </lineage>
</organism>
<comment type="caution">
    <text evidence="2">The sequence shown here is derived from an EMBL/GenBank/DDBJ whole genome shotgun (WGS) entry which is preliminary data.</text>
</comment>
<evidence type="ECO:0000313" key="3">
    <source>
        <dbReference type="Proteomes" id="UP001608902"/>
    </source>
</evidence>
<evidence type="ECO:0000313" key="2">
    <source>
        <dbReference type="EMBL" id="MFH4978089.1"/>
    </source>
</evidence>
<reference evidence="2 3" key="1">
    <citation type="submission" date="2024-08" db="EMBL/GenBank/DDBJ databases">
        <title>Gnathostoma spinigerum genome.</title>
        <authorList>
            <person name="Gonzalez-Bertolin B."/>
            <person name="Monzon S."/>
            <person name="Zaballos A."/>
            <person name="Jimenez P."/>
            <person name="Dekumyoy P."/>
            <person name="Varona S."/>
            <person name="Cuesta I."/>
            <person name="Sumanam S."/>
            <person name="Adisakwattana P."/>
            <person name="Gasser R.B."/>
            <person name="Hernandez-Gonzalez A."/>
            <person name="Young N.D."/>
            <person name="Perteguer M.J."/>
        </authorList>
    </citation>
    <scope>NUCLEOTIDE SEQUENCE [LARGE SCALE GENOMIC DNA]</scope>
    <source>
        <strain evidence="2">AL3</strain>
        <tissue evidence="2">Liver</tissue>
    </source>
</reference>
<keyword evidence="1" id="KW-1133">Transmembrane helix</keyword>
<gene>
    <name evidence="2" type="ORF">AB6A40_004798</name>
</gene>
<feature type="transmembrane region" description="Helical" evidence="1">
    <location>
        <begin position="74"/>
        <end position="95"/>
    </location>
</feature>
<dbReference type="Proteomes" id="UP001608902">
    <property type="component" value="Unassembled WGS sequence"/>
</dbReference>
<sequence length="140" mass="16000">MAFNTMLPGSNYDRSFVGRFITSRLEGANSGYIQCIYVANNRINATVTLLCEKHQGCCKDGCCPKDQFWMTGVYILLGFALFLFLIGTCTMLICYCRSKSLERREEKDNFTYYTYSGSRMGPYPDGYSTYGSPTTKYPRY</sequence>
<protein>
    <submittedName>
        <fullName evidence="2">Uncharacterized protein</fullName>
    </submittedName>
</protein>
<keyword evidence="1" id="KW-0472">Membrane</keyword>
<evidence type="ECO:0000256" key="1">
    <source>
        <dbReference type="SAM" id="Phobius"/>
    </source>
</evidence>
<dbReference type="EMBL" id="JBGFUD010002852">
    <property type="protein sequence ID" value="MFH4978089.1"/>
    <property type="molecule type" value="Genomic_DNA"/>
</dbReference>
<keyword evidence="1" id="KW-0812">Transmembrane</keyword>
<proteinExistence type="predicted"/>
<dbReference type="AlphaFoldDB" id="A0ABD6EDL0"/>